<dbReference type="AlphaFoldDB" id="A0A927B216"/>
<keyword evidence="3" id="KW-1185">Reference proteome</keyword>
<evidence type="ECO:0000313" key="2">
    <source>
        <dbReference type="EMBL" id="MBD2753792.1"/>
    </source>
</evidence>
<name>A0A927B216_9BACT</name>
<organism evidence="2 3">
    <name type="scientific">Spirosoma validum</name>
    <dbReference type="NCBI Taxonomy" id="2771355"/>
    <lineage>
        <taxon>Bacteria</taxon>
        <taxon>Pseudomonadati</taxon>
        <taxon>Bacteroidota</taxon>
        <taxon>Cytophagia</taxon>
        <taxon>Cytophagales</taxon>
        <taxon>Cytophagaceae</taxon>
        <taxon>Spirosoma</taxon>
    </lineage>
</organism>
<dbReference type="EMBL" id="JACXAA010000004">
    <property type="protein sequence ID" value="MBD2753792.1"/>
    <property type="molecule type" value="Genomic_DNA"/>
</dbReference>
<feature type="compositionally biased region" description="Pro residues" evidence="1">
    <location>
        <begin position="74"/>
        <end position="93"/>
    </location>
</feature>
<reference evidence="2" key="1">
    <citation type="submission" date="2020-09" db="EMBL/GenBank/DDBJ databases">
        <authorList>
            <person name="Kim M.K."/>
        </authorList>
    </citation>
    <scope>NUCLEOTIDE SEQUENCE</scope>
    <source>
        <strain evidence="2">BT704</strain>
    </source>
</reference>
<proteinExistence type="predicted"/>
<evidence type="ECO:0000256" key="1">
    <source>
        <dbReference type="SAM" id="MobiDB-lite"/>
    </source>
</evidence>
<feature type="region of interest" description="Disordered" evidence="1">
    <location>
        <begin position="66"/>
        <end position="97"/>
    </location>
</feature>
<dbReference type="RefSeq" id="WP_191039439.1">
    <property type="nucleotide sequence ID" value="NZ_JACXAA010000004.1"/>
</dbReference>
<accession>A0A927B216</accession>
<gene>
    <name evidence="2" type="ORF">IC230_12880</name>
</gene>
<comment type="caution">
    <text evidence="2">The sequence shown here is derived from an EMBL/GenBank/DDBJ whole genome shotgun (WGS) entry which is preliminary data.</text>
</comment>
<dbReference type="Proteomes" id="UP000653797">
    <property type="component" value="Unassembled WGS sequence"/>
</dbReference>
<evidence type="ECO:0000313" key="3">
    <source>
        <dbReference type="Proteomes" id="UP000653797"/>
    </source>
</evidence>
<sequence length="220" mass="23280">MFKAQILAALKLKYKDKGFSEKFLEALASSLEAGITEEGQIAGAVDGLEGMVSSFQGEANRMVTSAVAKAKNPTPDPAPAPTPAPVPTTPPSDAPDWAKGLLTTVQTLATELSTIKAGNTVTTRKQAVEAALKDVSEPVRNSILKDFDRLTFKDDDDFNTWVTEKKTDVGVLEQSVADTSLANQSRPFVSTSAPTEKAADEAIKNWAKANAPATTQTAAK</sequence>
<protein>
    <submittedName>
        <fullName evidence="2">Uncharacterized protein</fullName>
    </submittedName>
</protein>